<dbReference type="InterPro" id="IPR012132">
    <property type="entry name" value="GMC_OxRdtase"/>
</dbReference>
<dbReference type="PIRSF" id="PIRSF000137">
    <property type="entry name" value="Alcohol_oxidase"/>
    <property type="match status" value="1"/>
</dbReference>
<dbReference type="PANTHER" id="PTHR11552:SF147">
    <property type="entry name" value="CHOLINE DEHYDROGENASE, MITOCHONDRIAL"/>
    <property type="match status" value="1"/>
</dbReference>
<dbReference type="Pfam" id="PF05199">
    <property type="entry name" value="GMC_oxred_C"/>
    <property type="match status" value="1"/>
</dbReference>
<evidence type="ECO:0000256" key="1">
    <source>
        <dbReference type="ARBA" id="ARBA00001974"/>
    </source>
</evidence>
<evidence type="ECO:0000259" key="7">
    <source>
        <dbReference type="Pfam" id="PF05199"/>
    </source>
</evidence>
<protein>
    <submittedName>
        <fullName evidence="8">Choline dehydrogenase</fullName>
    </submittedName>
</protein>
<dbReference type="AlphaFoldDB" id="A0A494XT20"/>
<evidence type="ECO:0000256" key="2">
    <source>
        <dbReference type="ARBA" id="ARBA00010790"/>
    </source>
</evidence>
<proteinExistence type="inferred from homology"/>
<organism evidence="8 9">
    <name type="scientific">Pararobbsia silviterrae</name>
    <dbReference type="NCBI Taxonomy" id="1792498"/>
    <lineage>
        <taxon>Bacteria</taxon>
        <taxon>Pseudomonadati</taxon>
        <taxon>Pseudomonadota</taxon>
        <taxon>Betaproteobacteria</taxon>
        <taxon>Burkholderiales</taxon>
        <taxon>Burkholderiaceae</taxon>
        <taxon>Pararobbsia</taxon>
    </lineage>
</organism>
<dbReference type="GO" id="GO:0050660">
    <property type="term" value="F:flavin adenine dinucleotide binding"/>
    <property type="evidence" value="ECO:0007669"/>
    <property type="project" value="InterPro"/>
</dbReference>
<name>A0A494XT20_9BURK</name>
<dbReference type="Gene3D" id="3.30.560.10">
    <property type="entry name" value="Glucose Oxidase, domain 3"/>
    <property type="match status" value="1"/>
</dbReference>
<reference evidence="8 9" key="1">
    <citation type="submission" date="2018-10" db="EMBL/GenBank/DDBJ databases">
        <title>Robbsia sp. DHC34, isolated from soil.</title>
        <authorList>
            <person name="Gao Z.-H."/>
            <person name="Qiu L.-H."/>
        </authorList>
    </citation>
    <scope>NUCLEOTIDE SEQUENCE [LARGE SCALE GENOMIC DNA]</scope>
    <source>
        <strain evidence="8 9">DHC34</strain>
    </source>
</reference>
<dbReference type="GO" id="GO:0016614">
    <property type="term" value="F:oxidoreductase activity, acting on CH-OH group of donors"/>
    <property type="evidence" value="ECO:0007669"/>
    <property type="project" value="InterPro"/>
</dbReference>
<feature type="binding site" evidence="5">
    <location>
        <begin position="130"/>
        <end position="133"/>
    </location>
    <ligand>
        <name>FAD</name>
        <dbReference type="ChEBI" id="CHEBI:57692"/>
    </ligand>
</feature>
<accession>A0A494XT20</accession>
<sequence length="581" mass="63154">MPGWPSFRKSKRSGPNSRDARAIPFCWAERSLGILMQNAHEHYDYIIVGAGTAGCVLADRLSENARYTVLLVEDGPPDNLPLLHVPAGFNSVAFDPRVIFDYKTRPERSLDGRTIDYVRGRVLGGSSSVNAMVHVRGHRDDYDGWAAAGCTGWSWDDVLPYFRRSETHPDGASEFRGGDGPVRLSRTQRHPASDAFVKAMHETGIPLNTDFDAGEQEGAGYYFQAVHRGRRQSAATAYLRRARRRPNLHIATLTTVRELVFEGTRVAGIAMHVKSARGDTPASPSAQIVRAHREVILCAGTVGNVLLLERSGIGGARRLAKLGLPVRVDAPQVGEHVQDHYQSPVVMRVRHGQTLNALGRGWRLPLQVLRYALRRDGLLAFNAMQAGGFVRSTPALTRPDLQIFFAPGALDPATHPRRFTREAGVTAIVYPTQPRSLGSVHLSGLDPHDAPDIVGNYLAHEDDQRTLLAGIAKLRRIFAAPALQSYGLIELAPGPNLRDDNALLAFCKRKGDSVHHPVGSCRMGSDALAVVDPALRVNGVAGLRIVDASVMPRIVSANTNAATLMIAEKGASLIMASAAQR</sequence>
<dbReference type="Proteomes" id="UP000270342">
    <property type="component" value="Unassembled WGS sequence"/>
</dbReference>
<comment type="cofactor">
    <cofactor evidence="1 5">
        <name>FAD</name>
        <dbReference type="ChEBI" id="CHEBI:57692"/>
    </cofactor>
</comment>
<evidence type="ECO:0000256" key="3">
    <source>
        <dbReference type="ARBA" id="ARBA00022630"/>
    </source>
</evidence>
<comment type="similarity">
    <text evidence="2">Belongs to the GMC oxidoreductase family.</text>
</comment>
<dbReference type="InterPro" id="IPR000172">
    <property type="entry name" value="GMC_OxRdtase_N"/>
</dbReference>
<evidence type="ECO:0000313" key="8">
    <source>
        <dbReference type="EMBL" id="RKP53757.1"/>
    </source>
</evidence>
<keyword evidence="9" id="KW-1185">Reference proteome</keyword>
<feature type="binding site" evidence="5">
    <location>
        <position position="122"/>
    </location>
    <ligand>
        <name>FAD</name>
        <dbReference type="ChEBI" id="CHEBI:57692"/>
    </ligand>
</feature>
<keyword evidence="4 5" id="KW-0274">FAD</keyword>
<keyword evidence="3" id="KW-0285">Flavoprotein</keyword>
<dbReference type="PANTHER" id="PTHR11552">
    <property type="entry name" value="GLUCOSE-METHANOL-CHOLINE GMC OXIDOREDUCTASE"/>
    <property type="match status" value="1"/>
</dbReference>
<dbReference type="InterPro" id="IPR007867">
    <property type="entry name" value="GMC_OxRtase_C"/>
</dbReference>
<dbReference type="SUPFAM" id="SSF51905">
    <property type="entry name" value="FAD/NAD(P)-binding domain"/>
    <property type="match status" value="1"/>
</dbReference>
<evidence type="ECO:0000256" key="4">
    <source>
        <dbReference type="ARBA" id="ARBA00022827"/>
    </source>
</evidence>
<evidence type="ECO:0000259" key="6">
    <source>
        <dbReference type="Pfam" id="PF00732"/>
    </source>
</evidence>
<dbReference type="InterPro" id="IPR036188">
    <property type="entry name" value="FAD/NAD-bd_sf"/>
</dbReference>
<gene>
    <name evidence="8" type="ORF">D7S86_15985</name>
</gene>
<comment type="caution">
    <text evidence="8">The sequence shown here is derived from an EMBL/GenBank/DDBJ whole genome shotgun (WGS) entry which is preliminary data.</text>
</comment>
<evidence type="ECO:0000256" key="5">
    <source>
        <dbReference type="PIRSR" id="PIRSR000137-2"/>
    </source>
</evidence>
<feature type="domain" description="Glucose-methanol-choline oxidoreductase C-terminal" evidence="7">
    <location>
        <begin position="434"/>
        <end position="567"/>
    </location>
</feature>
<dbReference type="Pfam" id="PF00732">
    <property type="entry name" value="GMC_oxred_N"/>
    <property type="match status" value="1"/>
</dbReference>
<dbReference type="SUPFAM" id="SSF54373">
    <property type="entry name" value="FAD-linked reductases, C-terminal domain"/>
    <property type="match status" value="1"/>
</dbReference>
<evidence type="ECO:0000313" key="9">
    <source>
        <dbReference type="Proteomes" id="UP000270342"/>
    </source>
</evidence>
<dbReference type="EMBL" id="RBZU01000006">
    <property type="protein sequence ID" value="RKP53757.1"/>
    <property type="molecule type" value="Genomic_DNA"/>
</dbReference>
<feature type="binding site" evidence="5">
    <location>
        <position position="256"/>
    </location>
    <ligand>
        <name>FAD</name>
        <dbReference type="ChEBI" id="CHEBI:57692"/>
    </ligand>
</feature>
<feature type="domain" description="Glucose-methanol-choline oxidoreductase N-terminal" evidence="6">
    <location>
        <begin position="43"/>
        <end position="341"/>
    </location>
</feature>
<dbReference type="Gene3D" id="3.50.50.60">
    <property type="entry name" value="FAD/NAD(P)-binding domain"/>
    <property type="match status" value="1"/>
</dbReference>